<dbReference type="CDD" id="cd23024">
    <property type="entry name" value="zf-HIT_ZNHIT2-3"/>
    <property type="match status" value="1"/>
</dbReference>
<dbReference type="InterPro" id="IPR007529">
    <property type="entry name" value="Znf_HIT"/>
</dbReference>
<dbReference type="RefSeq" id="XP_026278942.1">
    <property type="nucleotide sequence ID" value="XM_026423157.2"/>
</dbReference>
<evidence type="ECO:0000256" key="2">
    <source>
        <dbReference type="SAM" id="MobiDB-lite"/>
    </source>
</evidence>
<evidence type="ECO:0000256" key="1">
    <source>
        <dbReference type="PROSITE-ProRule" id="PRU00453"/>
    </source>
</evidence>
<name>A0A6J1SD21_FRAOC</name>
<feature type="compositionally biased region" description="Basic and acidic residues" evidence="2">
    <location>
        <begin position="165"/>
        <end position="175"/>
    </location>
</feature>
<dbReference type="PROSITE" id="PS51083">
    <property type="entry name" value="ZF_HIT"/>
    <property type="match status" value="1"/>
</dbReference>
<keyword evidence="4" id="KW-1185">Reference proteome</keyword>
<keyword evidence="1" id="KW-0863">Zinc-finger</keyword>
<evidence type="ECO:0000259" key="3">
    <source>
        <dbReference type="PROSITE" id="PS51083"/>
    </source>
</evidence>
<feature type="region of interest" description="Disordered" evidence="2">
    <location>
        <begin position="85"/>
        <end position="104"/>
    </location>
</feature>
<protein>
    <submittedName>
        <fullName evidence="5">Zinc finger HIT domain-containing protein 2</fullName>
    </submittedName>
</protein>
<dbReference type="KEGG" id="foc:113206878"/>
<organism evidence="4 5">
    <name type="scientific">Frankliniella occidentalis</name>
    <name type="common">Western flower thrips</name>
    <name type="synonym">Euthrips occidentalis</name>
    <dbReference type="NCBI Taxonomy" id="133901"/>
    <lineage>
        <taxon>Eukaryota</taxon>
        <taxon>Metazoa</taxon>
        <taxon>Ecdysozoa</taxon>
        <taxon>Arthropoda</taxon>
        <taxon>Hexapoda</taxon>
        <taxon>Insecta</taxon>
        <taxon>Pterygota</taxon>
        <taxon>Neoptera</taxon>
        <taxon>Paraneoptera</taxon>
        <taxon>Thysanoptera</taxon>
        <taxon>Terebrantia</taxon>
        <taxon>Thripoidea</taxon>
        <taxon>Thripidae</taxon>
        <taxon>Frankliniella</taxon>
    </lineage>
</organism>
<dbReference type="SUPFAM" id="SSF144232">
    <property type="entry name" value="HIT/MYND zinc finger-like"/>
    <property type="match status" value="1"/>
</dbReference>
<dbReference type="Gene3D" id="3.30.60.190">
    <property type="match status" value="1"/>
</dbReference>
<dbReference type="PANTHER" id="PTHR15555">
    <property type="entry name" value="ZINC FINGER HIT DOMAIN CONTAINING PROTEIN 2 PROTEIN FON -RELATED"/>
    <property type="match status" value="1"/>
</dbReference>
<sequence>MMEEPAKSSTTCNICNTNDSVYVCPRCNIPYCSLSCYRDKKHLTCSESFYKTQVFDALSSQTGDDSAESRQRMEEILTRFHSSDSQFAEHLDSDDDDGEEEDDELSTRLAGVKLDDADAVWQRLTASERAEFEKLLKTGGITELLPDFTPWWIVLPKLVQEVHTDNEVSDSKEGNLEGASPAQSQNIPALMKNVPQFKDICRKTASPCLPFNAVNIIGSYVYVVRCFNGEHLDWPSQAAYSAWNLSGTLSNNQNFSNMLDAITSIAVNMTQKENASEEEISTMKSDAKCILSSHSHMQAALSDLHSLFHAALHQRPSTAKGPFSQRFPDGADNLLPRDKIRLTVKKIEFYLSWTLEKEFLVTIQE</sequence>
<dbReference type="GO" id="GO:0008270">
    <property type="term" value="F:zinc ion binding"/>
    <property type="evidence" value="ECO:0007669"/>
    <property type="project" value="UniProtKB-UniRule"/>
</dbReference>
<dbReference type="Pfam" id="PF04438">
    <property type="entry name" value="zf-HIT"/>
    <property type="match status" value="1"/>
</dbReference>
<keyword evidence="1" id="KW-0479">Metal-binding</keyword>
<proteinExistence type="predicted"/>
<dbReference type="PANTHER" id="PTHR15555:SF0">
    <property type="entry name" value="ZINC FINGER HIT DOMAIN-CONTAINING PROTEIN 2"/>
    <property type="match status" value="1"/>
</dbReference>
<dbReference type="GeneID" id="113206878"/>
<evidence type="ECO:0000313" key="4">
    <source>
        <dbReference type="Proteomes" id="UP000504606"/>
    </source>
</evidence>
<dbReference type="AlphaFoldDB" id="A0A6J1SD21"/>
<keyword evidence="1" id="KW-0862">Zinc</keyword>
<dbReference type="Proteomes" id="UP000504606">
    <property type="component" value="Unplaced"/>
</dbReference>
<dbReference type="OrthoDB" id="10005492at2759"/>
<dbReference type="InterPro" id="IPR039646">
    <property type="entry name" value="ZNHIT2"/>
</dbReference>
<reference evidence="5" key="1">
    <citation type="submission" date="2025-08" db="UniProtKB">
        <authorList>
            <consortium name="RefSeq"/>
        </authorList>
    </citation>
    <scope>IDENTIFICATION</scope>
    <source>
        <tissue evidence="5">Whole organism</tissue>
    </source>
</reference>
<feature type="compositionally biased region" description="Acidic residues" evidence="2">
    <location>
        <begin position="92"/>
        <end position="104"/>
    </location>
</feature>
<gene>
    <name evidence="5" type="primary">LOC113206878</name>
</gene>
<evidence type="ECO:0000313" key="5">
    <source>
        <dbReference type="RefSeq" id="XP_026278942.1"/>
    </source>
</evidence>
<feature type="region of interest" description="Disordered" evidence="2">
    <location>
        <begin position="165"/>
        <end position="184"/>
    </location>
</feature>
<accession>A0A6J1SD21</accession>
<feature type="domain" description="HIT-type" evidence="3">
    <location>
        <begin position="12"/>
        <end position="45"/>
    </location>
</feature>